<feature type="transmembrane region" description="Helical" evidence="5">
    <location>
        <begin position="103"/>
        <end position="126"/>
    </location>
</feature>
<evidence type="ECO:0000256" key="3">
    <source>
        <dbReference type="ARBA" id="ARBA00022989"/>
    </source>
</evidence>
<feature type="non-terminal residue" evidence="6">
    <location>
        <position position="173"/>
    </location>
</feature>
<dbReference type="Proteomes" id="UP000270094">
    <property type="component" value="Unassembled WGS sequence"/>
</dbReference>
<dbReference type="AlphaFoldDB" id="A0A3P7JCJ7"/>
<organism evidence="6 7">
    <name type="scientific">Strongylus vulgaris</name>
    <name type="common">Blood worm</name>
    <dbReference type="NCBI Taxonomy" id="40348"/>
    <lineage>
        <taxon>Eukaryota</taxon>
        <taxon>Metazoa</taxon>
        <taxon>Ecdysozoa</taxon>
        <taxon>Nematoda</taxon>
        <taxon>Chromadorea</taxon>
        <taxon>Rhabditida</taxon>
        <taxon>Rhabditina</taxon>
        <taxon>Rhabditomorpha</taxon>
        <taxon>Strongyloidea</taxon>
        <taxon>Strongylidae</taxon>
        <taxon>Strongylus</taxon>
    </lineage>
</organism>
<dbReference type="PANTHER" id="PTHR13531">
    <property type="entry name" value="GEO07735P1-RELATED-RELATED"/>
    <property type="match status" value="1"/>
</dbReference>
<keyword evidence="7" id="KW-1185">Reference proteome</keyword>
<evidence type="ECO:0000313" key="7">
    <source>
        <dbReference type="Proteomes" id="UP000270094"/>
    </source>
</evidence>
<name>A0A3P7JCJ7_STRVU</name>
<dbReference type="GO" id="GO:0016020">
    <property type="term" value="C:membrane"/>
    <property type="evidence" value="ECO:0007669"/>
    <property type="project" value="UniProtKB-SubCell"/>
</dbReference>
<evidence type="ECO:0000256" key="1">
    <source>
        <dbReference type="ARBA" id="ARBA00004141"/>
    </source>
</evidence>
<dbReference type="EMBL" id="UYYB01122096">
    <property type="protein sequence ID" value="VDM83280.1"/>
    <property type="molecule type" value="Genomic_DNA"/>
</dbReference>
<gene>
    <name evidence="6" type="ORF">SVUK_LOCUS18278</name>
</gene>
<keyword evidence="3 5" id="KW-1133">Transmembrane helix</keyword>
<dbReference type="Pfam" id="PF09799">
    <property type="entry name" value="Transmemb_17"/>
    <property type="match status" value="1"/>
</dbReference>
<keyword evidence="2 5" id="KW-0812">Transmembrane</keyword>
<dbReference type="PANTHER" id="PTHR13531:SF6">
    <property type="entry name" value="TMEM (HUMAN TRANSMEMBRANE PROTEIN) HOMOLOG"/>
    <property type="match status" value="1"/>
</dbReference>
<comment type="subcellular location">
    <subcellularLocation>
        <location evidence="1">Membrane</location>
        <topology evidence="1">Multi-pass membrane protein</topology>
    </subcellularLocation>
</comment>
<dbReference type="GO" id="GO:1905515">
    <property type="term" value="P:non-motile cilium assembly"/>
    <property type="evidence" value="ECO:0007669"/>
    <property type="project" value="TreeGrafter"/>
</dbReference>
<accession>A0A3P7JCJ7</accession>
<proteinExistence type="predicted"/>
<feature type="transmembrane region" description="Helical" evidence="5">
    <location>
        <begin position="138"/>
        <end position="163"/>
    </location>
</feature>
<evidence type="ECO:0000313" key="6">
    <source>
        <dbReference type="EMBL" id="VDM83280.1"/>
    </source>
</evidence>
<dbReference type="OrthoDB" id="311720at2759"/>
<evidence type="ECO:0000256" key="2">
    <source>
        <dbReference type="ARBA" id="ARBA00022692"/>
    </source>
</evidence>
<feature type="transmembrane region" description="Helical" evidence="5">
    <location>
        <begin position="36"/>
        <end position="58"/>
    </location>
</feature>
<evidence type="ECO:0000256" key="4">
    <source>
        <dbReference type="ARBA" id="ARBA00023136"/>
    </source>
</evidence>
<protein>
    <submittedName>
        <fullName evidence="6">Uncharacterized protein</fullName>
    </submittedName>
</protein>
<keyword evidence="4 5" id="KW-0472">Membrane</keyword>
<dbReference type="InterPro" id="IPR019184">
    <property type="entry name" value="Uncharacterised_TM-17"/>
</dbReference>
<dbReference type="GO" id="GO:0035869">
    <property type="term" value="C:ciliary transition zone"/>
    <property type="evidence" value="ECO:0007669"/>
    <property type="project" value="TreeGrafter"/>
</dbReference>
<reference evidence="6 7" key="1">
    <citation type="submission" date="2018-11" db="EMBL/GenBank/DDBJ databases">
        <authorList>
            <consortium name="Pathogen Informatics"/>
        </authorList>
    </citation>
    <scope>NUCLEOTIDE SEQUENCE [LARGE SCALE GENOMIC DNA]</scope>
</reference>
<sequence length="173" mass="19321">MSPVNCGQTSWFVCICVKKNERGTFTEPLLSLPLGMALHLNACFAPFLFIAEISCLILKYPYLPVTYKVILVAVLFVYILVEIVRLFLGIVGNLGEKYPYLPVTYKVILVAVLFVYMLVEIVRLFLGIVGNLGEKIPALSGFWTLTLVLQLPIHLFLVFNLAVAPVPLETVML</sequence>
<evidence type="ECO:0000256" key="5">
    <source>
        <dbReference type="SAM" id="Phobius"/>
    </source>
</evidence>
<feature type="transmembrane region" description="Helical" evidence="5">
    <location>
        <begin position="70"/>
        <end position="91"/>
    </location>
</feature>